<protein>
    <submittedName>
        <fullName evidence="1">Uncharacterized protein</fullName>
    </submittedName>
</protein>
<proteinExistence type="predicted"/>
<sequence length="61" mass="6997">MIARVFSASSSRFTAAFDFRAASRQGIVFIHAYVRDVTAVNALDKVVPRFRRDVRQSRYSE</sequence>
<dbReference type="EMBL" id="QFOH01000010">
    <property type="protein sequence ID" value="PZP24212.1"/>
    <property type="molecule type" value="Genomic_DNA"/>
</dbReference>
<dbReference type="Gene3D" id="3.30.750.24">
    <property type="entry name" value="STAS domain"/>
    <property type="match status" value="1"/>
</dbReference>
<evidence type="ECO:0000313" key="1">
    <source>
        <dbReference type="EMBL" id="PZP24212.1"/>
    </source>
</evidence>
<gene>
    <name evidence="1" type="ORF">DI599_09365</name>
</gene>
<reference evidence="1 2" key="1">
    <citation type="submission" date="2017-08" db="EMBL/GenBank/DDBJ databases">
        <title>Infants hospitalized years apart are colonized by the same room-sourced microbial strains.</title>
        <authorList>
            <person name="Brooks B."/>
            <person name="Olm M.R."/>
            <person name="Firek B.A."/>
            <person name="Baker R."/>
            <person name="Thomas B.C."/>
            <person name="Morowitz M.J."/>
            <person name="Banfield J.F."/>
        </authorList>
    </citation>
    <scope>NUCLEOTIDE SEQUENCE [LARGE SCALE GENOMIC DNA]</scope>
    <source>
        <strain evidence="1">S2_009_000_R2_77</strain>
    </source>
</reference>
<accession>A0A2W5EZ71</accession>
<dbReference type="Proteomes" id="UP000249198">
    <property type="component" value="Unassembled WGS sequence"/>
</dbReference>
<evidence type="ECO:0000313" key="2">
    <source>
        <dbReference type="Proteomes" id="UP000249198"/>
    </source>
</evidence>
<dbReference type="InterPro" id="IPR036513">
    <property type="entry name" value="STAS_dom_sf"/>
</dbReference>
<name>A0A2W5EZ71_9PSED</name>
<dbReference type="AlphaFoldDB" id="A0A2W5EZ71"/>
<comment type="caution">
    <text evidence="1">The sequence shown here is derived from an EMBL/GenBank/DDBJ whole genome shotgun (WGS) entry which is preliminary data.</text>
</comment>
<organism evidence="1 2">
    <name type="scientific">Pseudomonas kuykendallii</name>
    <dbReference type="NCBI Taxonomy" id="1007099"/>
    <lineage>
        <taxon>Bacteria</taxon>
        <taxon>Pseudomonadati</taxon>
        <taxon>Pseudomonadota</taxon>
        <taxon>Gammaproteobacteria</taxon>
        <taxon>Pseudomonadales</taxon>
        <taxon>Pseudomonadaceae</taxon>
        <taxon>Pseudomonas</taxon>
    </lineage>
</organism>